<dbReference type="Proteomes" id="UP000625316">
    <property type="component" value="Unassembled WGS sequence"/>
</dbReference>
<dbReference type="InterPro" id="IPR005532">
    <property type="entry name" value="SUMF_dom"/>
</dbReference>
<keyword evidence="3" id="KW-1185">Reference proteome</keyword>
<name>A0A928Z435_9CYAN</name>
<proteinExistence type="predicted"/>
<dbReference type="InterPro" id="IPR051043">
    <property type="entry name" value="Sulfatase_Mod_Factor_Kinase"/>
</dbReference>
<comment type="caution">
    <text evidence="2">The sequence shown here is derived from an EMBL/GenBank/DDBJ whole genome shotgun (WGS) entry which is preliminary data.</text>
</comment>
<organism evidence="2 3">
    <name type="scientific">Romeriopsis navalis LEGE 11480</name>
    <dbReference type="NCBI Taxonomy" id="2777977"/>
    <lineage>
        <taxon>Bacteria</taxon>
        <taxon>Bacillati</taxon>
        <taxon>Cyanobacteriota</taxon>
        <taxon>Cyanophyceae</taxon>
        <taxon>Leptolyngbyales</taxon>
        <taxon>Leptolyngbyaceae</taxon>
        <taxon>Romeriopsis</taxon>
        <taxon>Romeriopsis navalis</taxon>
    </lineage>
</organism>
<dbReference type="PANTHER" id="PTHR23150:SF19">
    <property type="entry name" value="FORMYLGLYCINE-GENERATING ENZYME"/>
    <property type="match status" value="1"/>
</dbReference>
<gene>
    <name evidence="2" type="ORF">IQ266_16510</name>
</gene>
<accession>A0A928Z435</accession>
<dbReference type="SUPFAM" id="SSF56436">
    <property type="entry name" value="C-type lectin-like"/>
    <property type="match status" value="1"/>
</dbReference>
<reference evidence="2" key="1">
    <citation type="submission" date="2020-10" db="EMBL/GenBank/DDBJ databases">
        <authorList>
            <person name="Castelo-Branco R."/>
            <person name="Eusebio N."/>
            <person name="Adriana R."/>
            <person name="Vieira A."/>
            <person name="Brugerolle De Fraissinette N."/>
            <person name="Rezende De Castro R."/>
            <person name="Schneider M.P."/>
            <person name="Vasconcelos V."/>
            <person name="Leao P.N."/>
        </authorList>
    </citation>
    <scope>NUCLEOTIDE SEQUENCE</scope>
    <source>
        <strain evidence="2">LEGE 11480</strain>
    </source>
</reference>
<dbReference type="AlphaFoldDB" id="A0A928Z435"/>
<protein>
    <submittedName>
        <fullName evidence="2">SUMF1/EgtB/PvdO family nonheme iron enzyme</fullName>
    </submittedName>
</protein>
<evidence type="ECO:0000259" key="1">
    <source>
        <dbReference type="Pfam" id="PF03781"/>
    </source>
</evidence>
<dbReference type="PANTHER" id="PTHR23150">
    <property type="entry name" value="SULFATASE MODIFYING FACTOR 1, 2"/>
    <property type="match status" value="1"/>
</dbReference>
<dbReference type="EMBL" id="JADEXQ010000060">
    <property type="protein sequence ID" value="MBE9031339.1"/>
    <property type="molecule type" value="Genomic_DNA"/>
</dbReference>
<dbReference type="GO" id="GO:0120147">
    <property type="term" value="F:formylglycine-generating oxidase activity"/>
    <property type="evidence" value="ECO:0007669"/>
    <property type="project" value="TreeGrafter"/>
</dbReference>
<feature type="domain" description="Sulfatase-modifying factor enzyme-like" evidence="1">
    <location>
        <begin position="49"/>
        <end position="313"/>
    </location>
</feature>
<dbReference type="Pfam" id="PF03781">
    <property type="entry name" value="FGE-sulfatase"/>
    <property type="match status" value="1"/>
</dbReference>
<evidence type="ECO:0000313" key="2">
    <source>
        <dbReference type="EMBL" id="MBE9031339.1"/>
    </source>
</evidence>
<sequence>MGVSASVKRSKQWWLGLTLLCSIYGSGCGAESSIATISAESCATDPAFVWVPPGQFGRGSDQMERGYGYRISAIAAADDKTSRVDAEQFLRKSGWFDREPQKAKVELPGVCFGRNLVTNQQYQKFIQATGHRSPGISAVDYQRQGFLVHPYAEVKSFLWQGEQFPEGEAEHPVVLVSYEDAMTFAKWQGEQDGNVYRLPTALEWEKAARGTDGRYFPWGNDWRDAGTNWGQDVAKGGGRTSRVGIYPLSRSIYGAEDMAGNVFEYTSTLRQLGRVSVLKGCSWDDSPGFCRAAYEHTRPVASRHILFGFRLVRLK</sequence>
<evidence type="ECO:0000313" key="3">
    <source>
        <dbReference type="Proteomes" id="UP000625316"/>
    </source>
</evidence>
<dbReference type="Gene3D" id="3.90.1580.10">
    <property type="entry name" value="paralog of FGE (formylglycine-generating enzyme)"/>
    <property type="match status" value="1"/>
</dbReference>
<dbReference type="InterPro" id="IPR016187">
    <property type="entry name" value="CTDL_fold"/>
</dbReference>
<dbReference type="InterPro" id="IPR042095">
    <property type="entry name" value="SUMF_sf"/>
</dbReference>